<organism evidence="2 3">
    <name type="scientific">Nonomuraea pusilla</name>
    <dbReference type="NCBI Taxonomy" id="46177"/>
    <lineage>
        <taxon>Bacteria</taxon>
        <taxon>Bacillati</taxon>
        <taxon>Actinomycetota</taxon>
        <taxon>Actinomycetes</taxon>
        <taxon>Streptosporangiales</taxon>
        <taxon>Streptosporangiaceae</taxon>
        <taxon>Nonomuraea</taxon>
    </lineage>
</organism>
<dbReference type="EMBL" id="FOBF01000011">
    <property type="protein sequence ID" value="SEM28146.1"/>
    <property type="molecule type" value="Genomic_DNA"/>
</dbReference>
<dbReference type="RefSeq" id="WP_091102819.1">
    <property type="nucleotide sequence ID" value="NZ_FOBF01000011.1"/>
</dbReference>
<dbReference type="AlphaFoldDB" id="A0A1H7X2Q0"/>
<evidence type="ECO:0008006" key="4">
    <source>
        <dbReference type="Google" id="ProtNLM"/>
    </source>
</evidence>
<evidence type="ECO:0000313" key="3">
    <source>
        <dbReference type="Proteomes" id="UP000198953"/>
    </source>
</evidence>
<keyword evidence="3" id="KW-1185">Reference proteome</keyword>
<dbReference type="Proteomes" id="UP000198953">
    <property type="component" value="Unassembled WGS sequence"/>
</dbReference>
<reference evidence="2 3" key="1">
    <citation type="submission" date="2016-10" db="EMBL/GenBank/DDBJ databases">
        <authorList>
            <person name="de Groot N.N."/>
        </authorList>
    </citation>
    <scope>NUCLEOTIDE SEQUENCE [LARGE SCALE GENOMIC DNA]</scope>
    <source>
        <strain evidence="2 3">DSM 43357</strain>
    </source>
</reference>
<name>A0A1H7X2Q0_9ACTN</name>
<feature type="signal peptide" evidence="1">
    <location>
        <begin position="1"/>
        <end position="29"/>
    </location>
</feature>
<evidence type="ECO:0000313" key="2">
    <source>
        <dbReference type="EMBL" id="SEM28146.1"/>
    </source>
</evidence>
<protein>
    <recommendedName>
        <fullName evidence="4">Spore-associated protein A</fullName>
    </recommendedName>
</protein>
<dbReference type="InterPro" id="IPR006311">
    <property type="entry name" value="TAT_signal"/>
</dbReference>
<keyword evidence="1" id="KW-0732">Signal</keyword>
<dbReference type="PROSITE" id="PS51318">
    <property type="entry name" value="TAT"/>
    <property type="match status" value="1"/>
</dbReference>
<proteinExistence type="predicted"/>
<accession>A0A1H7X2Q0</accession>
<feature type="chain" id="PRO_5011593778" description="Spore-associated protein A" evidence="1">
    <location>
        <begin position="30"/>
        <end position="145"/>
    </location>
</feature>
<gene>
    <name evidence="2" type="ORF">SAMN05660976_04731</name>
</gene>
<evidence type="ECO:0000256" key="1">
    <source>
        <dbReference type="SAM" id="SignalP"/>
    </source>
</evidence>
<sequence>MKVRTAFLASVAALATAAGLVTAAAPANAAGPCGAGYRLLDRVRPVTSAGGATGGYLYVYWNGSTGKSCAVVRPIDAWAGKVVDIAVAISTSTASDSDVSESGKGYRYYAGRAYVSARNTCINVYGGVLYGDVVYTGSYRNIHCD</sequence>